<dbReference type="Gene3D" id="2.40.50.140">
    <property type="entry name" value="Nucleic acid-binding proteins"/>
    <property type="match status" value="1"/>
</dbReference>
<accession>A0A1V8SWT7</accession>
<dbReference type="AlphaFoldDB" id="A0A1V8SWT7"/>
<evidence type="ECO:0000313" key="5">
    <source>
        <dbReference type="Proteomes" id="UP000192596"/>
    </source>
</evidence>
<protein>
    <recommendedName>
        <fullName evidence="6">Single-stranded DNA-binding protein RIM1, mitochondrial</fullName>
    </recommendedName>
</protein>
<dbReference type="FunCoup" id="A0A1V8SWT7">
    <property type="interactions" value="315"/>
</dbReference>
<evidence type="ECO:0000313" key="4">
    <source>
        <dbReference type="EMBL" id="OQO03625.1"/>
    </source>
</evidence>
<evidence type="ECO:0008006" key="6">
    <source>
        <dbReference type="Google" id="ProtNLM"/>
    </source>
</evidence>
<evidence type="ECO:0000256" key="3">
    <source>
        <dbReference type="SAM" id="MobiDB-lite"/>
    </source>
</evidence>
<evidence type="ECO:0000256" key="1">
    <source>
        <dbReference type="ARBA" id="ARBA00023125"/>
    </source>
</evidence>
<dbReference type="GO" id="GO:0003697">
    <property type="term" value="F:single-stranded DNA binding"/>
    <property type="evidence" value="ECO:0007669"/>
    <property type="project" value="InterPro"/>
</dbReference>
<proteinExistence type="predicted"/>
<dbReference type="SUPFAM" id="SSF50249">
    <property type="entry name" value="Nucleic acid-binding proteins"/>
    <property type="match status" value="1"/>
</dbReference>
<sequence>MSALRSLRLAPLSSRSFSTTPRTSLAKMQLIGRLADTPAATPTSTGRDVIRYSLGVSSGSRDESGNRKVSWFNVASFSEGPQRDLLLSLPKGTLLYVEAEAKMDTFQTQDGSNRTALNLLQRNFESLSRPKVDNLEGEGAGSAVEEPQSGLGAS</sequence>
<dbReference type="InParanoid" id="A0A1V8SWT7"/>
<dbReference type="Proteomes" id="UP000192596">
    <property type="component" value="Unassembled WGS sequence"/>
</dbReference>
<dbReference type="OrthoDB" id="1078367at2759"/>
<dbReference type="Pfam" id="PF00436">
    <property type="entry name" value="SSB"/>
    <property type="match status" value="1"/>
</dbReference>
<keyword evidence="5" id="KW-1185">Reference proteome</keyword>
<dbReference type="CDD" id="cd04496">
    <property type="entry name" value="SSB_OBF"/>
    <property type="match status" value="1"/>
</dbReference>
<name>A0A1V8SWT7_9PEZI</name>
<dbReference type="PROSITE" id="PS50935">
    <property type="entry name" value="SSB"/>
    <property type="match status" value="1"/>
</dbReference>
<dbReference type="InterPro" id="IPR000424">
    <property type="entry name" value="Primosome_PriB/ssb"/>
</dbReference>
<reference evidence="5" key="1">
    <citation type="submission" date="2017-03" db="EMBL/GenBank/DDBJ databases">
        <title>Genomes of endolithic fungi from Antarctica.</title>
        <authorList>
            <person name="Coleine C."/>
            <person name="Masonjones S."/>
            <person name="Stajich J.E."/>
        </authorList>
    </citation>
    <scope>NUCLEOTIDE SEQUENCE [LARGE SCALE GENOMIC DNA]</scope>
    <source>
        <strain evidence="5">CCFEE 5527</strain>
    </source>
</reference>
<dbReference type="STRING" id="1507870.A0A1V8SWT7"/>
<dbReference type="EMBL" id="NAJO01000024">
    <property type="protein sequence ID" value="OQO03625.1"/>
    <property type="molecule type" value="Genomic_DNA"/>
</dbReference>
<organism evidence="4 5">
    <name type="scientific">Cryoendolithus antarcticus</name>
    <dbReference type="NCBI Taxonomy" id="1507870"/>
    <lineage>
        <taxon>Eukaryota</taxon>
        <taxon>Fungi</taxon>
        <taxon>Dikarya</taxon>
        <taxon>Ascomycota</taxon>
        <taxon>Pezizomycotina</taxon>
        <taxon>Dothideomycetes</taxon>
        <taxon>Dothideomycetidae</taxon>
        <taxon>Cladosporiales</taxon>
        <taxon>Cladosporiaceae</taxon>
        <taxon>Cryoendolithus</taxon>
    </lineage>
</organism>
<comment type="caution">
    <text evidence="4">The sequence shown here is derived from an EMBL/GenBank/DDBJ whole genome shotgun (WGS) entry which is preliminary data.</text>
</comment>
<dbReference type="InterPro" id="IPR012340">
    <property type="entry name" value="NA-bd_OB-fold"/>
</dbReference>
<gene>
    <name evidence="4" type="ORF">B0A48_10290</name>
</gene>
<feature type="region of interest" description="Disordered" evidence="3">
    <location>
        <begin position="130"/>
        <end position="154"/>
    </location>
</feature>
<keyword evidence="1 2" id="KW-0238">DNA-binding</keyword>
<evidence type="ECO:0000256" key="2">
    <source>
        <dbReference type="PROSITE-ProRule" id="PRU00252"/>
    </source>
</evidence>